<accession>A0AB38C1W8</accession>
<dbReference type="AlphaFoldDB" id="A0AB38C1W8"/>
<protein>
    <recommendedName>
        <fullName evidence="3">Apea-like HEPN domain-containing protein</fullName>
    </recommendedName>
</protein>
<evidence type="ECO:0008006" key="3">
    <source>
        <dbReference type="Google" id="ProtNLM"/>
    </source>
</evidence>
<proteinExistence type="predicted"/>
<organism evidence="1 2">
    <name type="scientific">Pseudomonas syringae</name>
    <dbReference type="NCBI Taxonomy" id="317"/>
    <lineage>
        <taxon>Bacteria</taxon>
        <taxon>Pseudomonadati</taxon>
        <taxon>Pseudomonadota</taxon>
        <taxon>Gammaproteobacteria</taxon>
        <taxon>Pseudomonadales</taxon>
        <taxon>Pseudomonadaceae</taxon>
        <taxon>Pseudomonas</taxon>
    </lineage>
</organism>
<dbReference type="Proteomes" id="UP000183083">
    <property type="component" value="Unassembled WGS sequence"/>
</dbReference>
<evidence type="ECO:0000313" key="2">
    <source>
        <dbReference type="Proteomes" id="UP000183083"/>
    </source>
</evidence>
<evidence type="ECO:0000313" key="1">
    <source>
        <dbReference type="EMBL" id="SFO57700.1"/>
    </source>
</evidence>
<comment type="caution">
    <text evidence="1">The sequence shown here is derived from an EMBL/GenBank/DDBJ whole genome shotgun (WGS) entry which is preliminary data.</text>
</comment>
<sequence length="177" mass="20258">MAVPAEFNAAQWFSDNTAGGSRLTPETQHSIADFTTMWNFFEGNLCRNEGNVPAFESVADRYRPSAEQHQKVCGCLAFWRSRYTSEEGILPRFDRLEFRARDRRPMVESVLLGQNDEPRDVLLAMLIIIYRLRNNLFHGLKSLEILNDQVENLRTATYCLSIVLSATPSPLVRPQYA</sequence>
<reference evidence="1 2" key="1">
    <citation type="submission" date="2016-10" db="EMBL/GenBank/DDBJ databases">
        <authorList>
            <person name="Varghese N."/>
            <person name="Submissions S."/>
        </authorList>
    </citation>
    <scope>NUCLEOTIDE SEQUENCE [LARGE SCALE GENOMIC DNA]</scope>
    <source>
        <strain evidence="1 2">BS0292</strain>
    </source>
</reference>
<gene>
    <name evidence="1" type="ORF">SAMN05444065_13717</name>
</gene>
<dbReference type="EMBL" id="FOVV01000037">
    <property type="protein sequence ID" value="SFO57700.1"/>
    <property type="molecule type" value="Genomic_DNA"/>
</dbReference>
<name>A0AB38C1W8_PSESX</name>
<dbReference type="RefSeq" id="WP_052755352.1">
    <property type="nucleotide sequence ID" value="NZ_FOVV01000037.1"/>
</dbReference>